<comment type="caution">
    <text evidence="1">The sequence shown here is derived from an EMBL/GenBank/DDBJ whole genome shotgun (WGS) entry which is preliminary data.</text>
</comment>
<dbReference type="Proteomes" id="UP000006320">
    <property type="component" value="Unassembled WGS sequence"/>
</dbReference>
<evidence type="ECO:0000313" key="2">
    <source>
        <dbReference type="Proteomes" id="UP000006320"/>
    </source>
</evidence>
<name>A0AAV3V113_9ALTE</name>
<dbReference type="RefSeq" id="WP_007988563.1">
    <property type="nucleotide sequence ID" value="NZ_BAEM01000033.1"/>
</dbReference>
<protein>
    <recommendedName>
        <fullName evidence="3">Glycosyl transferase family 1 domain-containing protein</fullName>
    </recommendedName>
</protein>
<sequence length="361" mass="41678">MKSMIFHYPAPIVENGNVASQIRPYKMLKAFENSGYKVFQITGYGSERRKKYHLLKKKIKDGYVFDFLYSESLTIPTALAEPNHIPTFPFLDAKIFLRCNKADIKVGLFYRDIYWKFDEIYNSPNYLHKIVSKFFHYYDLILYRYQVDFLFLPSIEMADYIPLIDSVKCIELPAGHDFNTCINSNDTDSNKLNLLYVGGFGPGYPMQKLFNTLELLPNVEMTLCTRKSDWLANRQNVKIPANVEVVHKSGEELASLYEDSDVVSLVLEPQRWRKFAFPFKFFEYLGNGKPIIAIIDSPPGRLVEQLGIGWAINYTEEDISKLLNSIMDCPSLLKKAKSNIALNRPNHTWKARADSVISRLT</sequence>
<accession>A0AAV3V113</accession>
<evidence type="ECO:0008006" key="3">
    <source>
        <dbReference type="Google" id="ProtNLM"/>
    </source>
</evidence>
<dbReference type="AlphaFoldDB" id="A0AAV3V113"/>
<proteinExistence type="predicted"/>
<reference evidence="1 2" key="1">
    <citation type="journal article" date="2017" name="Antonie Van Leeuwenhoek">
        <title>Rhizobium rhizosphaerae sp. nov., a novel species isolated from rice rhizosphere.</title>
        <authorList>
            <person name="Zhao J.J."/>
            <person name="Zhang J."/>
            <person name="Zhang R.J."/>
            <person name="Zhang C.W."/>
            <person name="Yin H.Q."/>
            <person name="Zhang X.X."/>
        </authorList>
    </citation>
    <scope>NUCLEOTIDE SEQUENCE [LARGE SCALE GENOMIC DNA]</scope>
    <source>
        <strain evidence="1 2">S18K6</strain>
    </source>
</reference>
<evidence type="ECO:0000313" key="1">
    <source>
        <dbReference type="EMBL" id="GAC10542.1"/>
    </source>
</evidence>
<dbReference type="Gene3D" id="3.40.50.2000">
    <property type="entry name" value="Glycogen Phosphorylase B"/>
    <property type="match status" value="1"/>
</dbReference>
<dbReference type="SUPFAM" id="SSF53756">
    <property type="entry name" value="UDP-Glycosyltransferase/glycogen phosphorylase"/>
    <property type="match status" value="1"/>
</dbReference>
<dbReference type="EMBL" id="BAEM01000033">
    <property type="protein sequence ID" value="GAC10542.1"/>
    <property type="molecule type" value="Genomic_DNA"/>
</dbReference>
<gene>
    <name evidence="1" type="ORF">GCHA_2595</name>
</gene>
<organism evidence="1 2">
    <name type="scientific">Paraglaciecola chathamensis S18K6</name>
    <dbReference type="NCBI Taxonomy" id="1127672"/>
    <lineage>
        <taxon>Bacteria</taxon>
        <taxon>Pseudomonadati</taxon>
        <taxon>Pseudomonadota</taxon>
        <taxon>Gammaproteobacteria</taxon>
        <taxon>Alteromonadales</taxon>
        <taxon>Alteromonadaceae</taxon>
        <taxon>Paraglaciecola</taxon>
    </lineage>
</organism>